<dbReference type="Pfam" id="PF13602">
    <property type="entry name" value="ADH_zinc_N_2"/>
    <property type="match status" value="1"/>
</dbReference>
<dbReference type="GO" id="GO:0016491">
    <property type="term" value="F:oxidoreductase activity"/>
    <property type="evidence" value="ECO:0007669"/>
    <property type="project" value="UniProtKB-KW"/>
</dbReference>
<evidence type="ECO:0000313" key="3">
    <source>
        <dbReference type="EMBL" id="PWG78329.1"/>
    </source>
</evidence>
<dbReference type="GO" id="GO:0008270">
    <property type="term" value="F:zinc ion binding"/>
    <property type="evidence" value="ECO:0007669"/>
    <property type="project" value="InterPro"/>
</dbReference>
<comment type="caution">
    <text evidence="3">The sequence shown here is derived from an EMBL/GenBank/DDBJ whole genome shotgun (WGS) entry which is preliminary data.</text>
</comment>
<dbReference type="InterPro" id="IPR050700">
    <property type="entry name" value="YIM1/Zinc_Alcohol_DH_Fams"/>
</dbReference>
<evidence type="ECO:0000259" key="2">
    <source>
        <dbReference type="SMART" id="SM00829"/>
    </source>
</evidence>
<dbReference type="OrthoDB" id="9787435at2"/>
<dbReference type="InterPro" id="IPR036291">
    <property type="entry name" value="NAD(P)-bd_dom_sf"/>
</dbReference>
<dbReference type="Gene3D" id="3.40.50.720">
    <property type="entry name" value="NAD(P)-binding Rossmann-like Domain"/>
    <property type="match status" value="1"/>
</dbReference>
<keyword evidence="1" id="KW-0560">Oxidoreductase</keyword>
<evidence type="ECO:0000313" key="4">
    <source>
        <dbReference type="Proteomes" id="UP000245647"/>
    </source>
</evidence>
<dbReference type="Gene3D" id="3.90.180.10">
    <property type="entry name" value="Medium-chain alcohol dehydrogenases, catalytic domain"/>
    <property type="match status" value="1"/>
</dbReference>
<dbReference type="RefSeq" id="WP_109418135.1">
    <property type="nucleotide sequence ID" value="NZ_QEAS01000027.1"/>
</dbReference>
<dbReference type="SMART" id="SM00829">
    <property type="entry name" value="PKS_ER"/>
    <property type="match status" value="1"/>
</dbReference>
<dbReference type="PANTHER" id="PTHR11695">
    <property type="entry name" value="ALCOHOL DEHYDROGENASE RELATED"/>
    <property type="match status" value="1"/>
</dbReference>
<dbReference type="SUPFAM" id="SSF51735">
    <property type="entry name" value="NAD(P)-binding Rossmann-fold domains"/>
    <property type="match status" value="1"/>
</dbReference>
<name>A0A2U2PB34_9SPHI</name>
<keyword evidence="4" id="KW-1185">Reference proteome</keyword>
<dbReference type="InterPro" id="IPR020843">
    <property type="entry name" value="ER"/>
</dbReference>
<sequence>MKAIVLENPGAAGQLEYREVAVPTISENEVLVRVKAISINPVDAKTRSGHGVYGRIKDQSPLIIGWDIAGIVTGTGPGVTRFKAGDEVFGMVNFPGHGQAYAEFAAAPESHLALKPANISFEQAAASTLAALTAWQAFTKQGKLEKGQKVLIHAAAGGVGHFAVQLARYLGAYVVGTSSAANRDFVITLGADAHIDYTRQDLKDVIQDADFVLDTIGGDNIDRSLDVVKPGGTLISIPSGLNEHVTEKAKAKGVNGFFFLVSSNGEDMEQVARLLEEGIIRPYVSRIYEFDEMKAAHEHQETGRVRGKLVVRGV</sequence>
<dbReference type="AlphaFoldDB" id="A0A2U2PB34"/>
<protein>
    <submittedName>
        <fullName evidence="3">Oxidoreductase</fullName>
    </submittedName>
</protein>
<dbReference type="EMBL" id="QEAS01000027">
    <property type="protein sequence ID" value="PWG78329.1"/>
    <property type="molecule type" value="Genomic_DNA"/>
</dbReference>
<gene>
    <name evidence="3" type="ORF">DDR33_22920</name>
</gene>
<dbReference type="PANTHER" id="PTHR11695:SF294">
    <property type="entry name" value="RETICULON-4-INTERACTING PROTEIN 1, MITOCHONDRIAL"/>
    <property type="match status" value="1"/>
</dbReference>
<proteinExistence type="predicted"/>
<accession>A0A2U2PB34</accession>
<dbReference type="Pfam" id="PF08240">
    <property type="entry name" value="ADH_N"/>
    <property type="match status" value="1"/>
</dbReference>
<dbReference type="CDD" id="cd05289">
    <property type="entry name" value="MDR_like_2"/>
    <property type="match status" value="1"/>
</dbReference>
<dbReference type="Proteomes" id="UP000245647">
    <property type="component" value="Unassembled WGS sequence"/>
</dbReference>
<reference evidence="3 4" key="1">
    <citation type="submission" date="2018-04" db="EMBL/GenBank/DDBJ databases">
        <title>Pedobacter chongqingensis sp. nov., isolated from a rottenly hemp rope.</title>
        <authorList>
            <person name="Cai Y."/>
        </authorList>
    </citation>
    <scope>NUCLEOTIDE SEQUENCE [LARGE SCALE GENOMIC DNA]</scope>
    <source>
        <strain evidence="3 4">FJ4-8</strain>
    </source>
</reference>
<evidence type="ECO:0000256" key="1">
    <source>
        <dbReference type="ARBA" id="ARBA00023002"/>
    </source>
</evidence>
<dbReference type="InterPro" id="IPR002364">
    <property type="entry name" value="Quin_OxRdtase/zeta-crystal_CS"/>
</dbReference>
<dbReference type="SUPFAM" id="SSF50129">
    <property type="entry name" value="GroES-like"/>
    <property type="match status" value="1"/>
</dbReference>
<dbReference type="PROSITE" id="PS01162">
    <property type="entry name" value="QOR_ZETA_CRYSTAL"/>
    <property type="match status" value="1"/>
</dbReference>
<dbReference type="InterPro" id="IPR013154">
    <property type="entry name" value="ADH-like_N"/>
</dbReference>
<organism evidence="3 4">
    <name type="scientific">Pararcticibacter amylolyticus</name>
    <dbReference type="NCBI Taxonomy" id="2173175"/>
    <lineage>
        <taxon>Bacteria</taxon>
        <taxon>Pseudomonadati</taxon>
        <taxon>Bacteroidota</taxon>
        <taxon>Sphingobacteriia</taxon>
        <taxon>Sphingobacteriales</taxon>
        <taxon>Sphingobacteriaceae</taxon>
        <taxon>Pararcticibacter</taxon>
    </lineage>
</organism>
<dbReference type="InterPro" id="IPR011032">
    <property type="entry name" value="GroES-like_sf"/>
</dbReference>
<feature type="domain" description="Enoyl reductase (ER)" evidence="2">
    <location>
        <begin position="10"/>
        <end position="311"/>
    </location>
</feature>